<gene>
    <name evidence="2" type="ORF">E6G99_08800</name>
</gene>
<dbReference type="Proteomes" id="UP000318661">
    <property type="component" value="Unassembled WGS sequence"/>
</dbReference>
<keyword evidence="1" id="KW-1133">Transmembrane helix</keyword>
<dbReference type="AlphaFoldDB" id="A0A537LEY2"/>
<feature type="transmembrane region" description="Helical" evidence="1">
    <location>
        <begin position="77"/>
        <end position="103"/>
    </location>
</feature>
<name>A0A537LEY2_9BACT</name>
<reference evidence="2 3" key="1">
    <citation type="journal article" date="2019" name="Nat. Microbiol.">
        <title>Mediterranean grassland soil C-N compound turnover is dependent on rainfall and depth, and is mediated by genomically divergent microorganisms.</title>
        <authorList>
            <person name="Diamond S."/>
            <person name="Andeer P.F."/>
            <person name="Li Z."/>
            <person name="Crits-Christoph A."/>
            <person name="Burstein D."/>
            <person name="Anantharaman K."/>
            <person name="Lane K.R."/>
            <person name="Thomas B.C."/>
            <person name="Pan C."/>
            <person name="Northen T.R."/>
            <person name="Banfield J.F."/>
        </authorList>
    </citation>
    <scope>NUCLEOTIDE SEQUENCE [LARGE SCALE GENOMIC DNA]</scope>
    <source>
        <strain evidence="2">NP_2</strain>
    </source>
</reference>
<keyword evidence="1" id="KW-0812">Transmembrane</keyword>
<comment type="caution">
    <text evidence="2">The sequence shown here is derived from an EMBL/GenBank/DDBJ whole genome shotgun (WGS) entry which is preliminary data.</text>
</comment>
<organism evidence="2 3">
    <name type="scientific">Candidatus Segetimicrobium genomatis</name>
    <dbReference type="NCBI Taxonomy" id="2569760"/>
    <lineage>
        <taxon>Bacteria</taxon>
        <taxon>Bacillati</taxon>
        <taxon>Candidatus Sysuimicrobiota</taxon>
        <taxon>Candidatus Sysuimicrobiia</taxon>
        <taxon>Candidatus Sysuimicrobiales</taxon>
        <taxon>Candidatus Segetimicrobiaceae</taxon>
        <taxon>Candidatus Segetimicrobium</taxon>
    </lineage>
</organism>
<evidence type="ECO:0000256" key="1">
    <source>
        <dbReference type="SAM" id="Phobius"/>
    </source>
</evidence>
<evidence type="ECO:0000313" key="2">
    <source>
        <dbReference type="EMBL" id="TMJ06571.1"/>
    </source>
</evidence>
<protein>
    <submittedName>
        <fullName evidence="2">DUF1634 domain-containing protein</fullName>
    </submittedName>
</protein>
<dbReference type="InterPro" id="IPR012861">
    <property type="entry name" value="DUF1634"/>
</dbReference>
<proteinExistence type="predicted"/>
<feature type="transmembrane region" description="Helical" evidence="1">
    <location>
        <begin position="110"/>
        <end position="127"/>
    </location>
</feature>
<dbReference type="Pfam" id="PF07843">
    <property type="entry name" value="DUF1634"/>
    <property type="match status" value="1"/>
</dbReference>
<dbReference type="EMBL" id="VBAJ01000226">
    <property type="protein sequence ID" value="TMJ06571.1"/>
    <property type="molecule type" value="Genomic_DNA"/>
</dbReference>
<evidence type="ECO:0000313" key="3">
    <source>
        <dbReference type="Proteomes" id="UP000318661"/>
    </source>
</evidence>
<accession>A0A537LEY2</accession>
<feature type="transmembrane region" description="Helical" evidence="1">
    <location>
        <begin position="16"/>
        <end position="41"/>
    </location>
</feature>
<keyword evidence="1" id="KW-0472">Membrane</keyword>
<sequence length="128" mass="13919">MRAGPAGREMRGMDHLIGYILLGGVLLSAALMVAGLGWHWAASGDPRMEAPLAGVNLFQLVAADLREVASGQLRPPLLINLGLAVLLLTPYVRVAASMLYFAAAERNWKYTLFTSFVFILLTYSLSLR</sequence>